<protein>
    <submittedName>
        <fullName evidence="1">Uncharacterized protein</fullName>
    </submittedName>
</protein>
<comment type="caution">
    <text evidence="1">The sequence shown here is derived from an EMBL/GenBank/DDBJ whole genome shotgun (WGS) entry which is preliminary data.</text>
</comment>
<proteinExistence type="predicted"/>
<keyword evidence="2" id="KW-1185">Reference proteome</keyword>
<evidence type="ECO:0000313" key="2">
    <source>
        <dbReference type="Proteomes" id="UP001177023"/>
    </source>
</evidence>
<dbReference type="Proteomes" id="UP001177023">
    <property type="component" value="Unassembled WGS sequence"/>
</dbReference>
<dbReference type="EMBL" id="CATQJA010000338">
    <property type="protein sequence ID" value="CAJ0559368.1"/>
    <property type="molecule type" value="Genomic_DNA"/>
</dbReference>
<reference evidence="1" key="1">
    <citation type="submission" date="2023-06" db="EMBL/GenBank/DDBJ databases">
        <authorList>
            <person name="Delattre M."/>
        </authorList>
    </citation>
    <scope>NUCLEOTIDE SEQUENCE</scope>
    <source>
        <strain evidence="1">AF72</strain>
    </source>
</reference>
<gene>
    <name evidence="1" type="ORF">MSPICULIGERA_LOCUS1247</name>
</gene>
<name>A0AA36C6S2_9BILA</name>
<sequence>MSNEADYDMCITTDLTIEIDEPTTTIVESFEAISVGKTLPKIGPPKSRDEALALCKIGEDVVMDDLPKNMKEDLCSHLNLPSYGTSLRNWETVAAKLGGNLDFIMGLRALKDPTLELITRYRNFKVNVGAPTDSACSTMSFYPDSCVILVTHYEEKKTMERCPGTTRTDEQRIYQQRLKESTVSPFDHGGNGPQILADRLDNRYHPFPVGG</sequence>
<dbReference type="AlphaFoldDB" id="A0AA36C6S2"/>
<organism evidence="1 2">
    <name type="scientific">Mesorhabditis spiculigera</name>
    <dbReference type="NCBI Taxonomy" id="96644"/>
    <lineage>
        <taxon>Eukaryota</taxon>
        <taxon>Metazoa</taxon>
        <taxon>Ecdysozoa</taxon>
        <taxon>Nematoda</taxon>
        <taxon>Chromadorea</taxon>
        <taxon>Rhabditida</taxon>
        <taxon>Rhabditina</taxon>
        <taxon>Rhabditomorpha</taxon>
        <taxon>Rhabditoidea</taxon>
        <taxon>Rhabditidae</taxon>
        <taxon>Mesorhabditinae</taxon>
        <taxon>Mesorhabditis</taxon>
    </lineage>
</organism>
<evidence type="ECO:0000313" key="1">
    <source>
        <dbReference type="EMBL" id="CAJ0559368.1"/>
    </source>
</evidence>
<accession>A0AA36C6S2</accession>
<feature type="non-terminal residue" evidence="1">
    <location>
        <position position="1"/>
    </location>
</feature>